<feature type="chain" id="PRO_5008255449" evidence="2">
    <location>
        <begin position="21"/>
        <end position="165"/>
    </location>
</feature>
<dbReference type="InterPro" id="IPR010837">
    <property type="entry name" value="Conjugal_tfr_TrbH"/>
</dbReference>
<gene>
    <name evidence="3" type="primary">trbH</name>
</gene>
<reference evidence="3" key="1">
    <citation type="journal article" date="2016" name="Front. Microbiol.">
        <title>The Complete Sequences and Ecological Roles of Two IncP-1 Plasmids, pHB44 and pBS64, Isolated from the Mycosphere of Laccaria proxima.</title>
        <authorList>
            <person name="Zhang M."/>
            <person name="Brons J.K."/>
            <person name="van Elsas J.D."/>
        </authorList>
    </citation>
    <scope>NUCLEOTIDE SEQUENCE</scope>
    <source>
        <plasmid evidence="3">pHB44</plasmid>
    </source>
</reference>
<evidence type="ECO:0000313" key="3">
    <source>
        <dbReference type="EMBL" id="ANC48769.1"/>
    </source>
</evidence>
<name>A0A192XF28_VARPD</name>
<protein>
    <submittedName>
        <fullName evidence="3">Conjugative transfer protein</fullName>
    </submittedName>
</protein>
<dbReference type="EMBL" id="KU356988">
    <property type="protein sequence ID" value="ANC48769.1"/>
    <property type="molecule type" value="Genomic_DNA"/>
</dbReference>
<proteinExistence type="predicted"/>
<organism evidence="3">
    <name type="scientific">Variovorax paradoxus</name>
    <dbReference type="NCBI Taxonomy" id="34073"/>
    <lineage>
        <taxon>Bacteria</taxon>
        <taxon>Pseudomonadati</taxon>
        <taxon>Pseudomonadota</taxon>
        <taxon>Betaproteobacteria</taxon>
        <taxon>Burkholderiales</taxon>
        <taxon>Comamonadaceae</taxon>
        <taxon>Variovorax</taxon>
    </lineage>
</organism>
<sequence length="165" mass="17553">MRKIVSLALLALALGLGGCATTSQYGNFVQSAALDQQKLATDAVQQLATLYAPARTRLELQQPTPDPFGQALVKSLRDKGYALLEYDPGRRFHAGPGLGGIAGERTGHHGRVGRPAVALRARPGWRLEPVPPDLDGRQSIHHPPLPGAKRHVRAGRVLGAQGVTP</sequence>
<geneLocation type="plasmid" evidence="3">
    <name>pHB44</name>
</geneLocation>
<keyword evidence="2" id="KW-0732">Signal</keyword>
<dbReference type="PROSITE" id="PS51257">
    <property type="entry name" value="PROKAR_LIPOPROTEIN"/>
    <property type="match status" value="1"/>
</dbReference>
<keyword evidence="3" id="KW-0614">Plasmid</keyword>
<feature type="region of interest" description="Disordered" evidence="1">
    <location>
        <begin position="130"/>
        <end position="149"/>
    </location>
</feature>
<accession>A0A192XF28</accession>
<evidence type="ECO:0000256" key="1">
    <source>
        <dbReference type="SAM" id="MobiDB-lite"/>
    </source>
</evidence>
<dbReference type="AlphaFoldDB" id="A0A192XF28"/>
<dbReference type="Pfam" id="PF07283">
    <property type="entry name" value="TrbH"/>
    <property type="match status" value="1"/>
</dbReference>
<evidence type="ECO:0000256" key="2">
    <source>
        <dbReference type="SAM" id="SignalP"/>
    </source>
</evidence>
<feature type="signal peptide" evidence="2">
    <location>
        <begin position="1"/>
        <end position="20"/>
    </location>
</feature>